<proteinExistence type="predicted"/>
<dbReference type="Proteomes" id="UP001239111">
    <property type="component" value="Chromosome 4"/>
</dbReference>
<evidence type="ECO:0000313" key="2">
    <source>
        <dbReference type="Proteomes" id="UP001239111"/>
    </source>
</evidence>
<reference evidence="1" key="1">
    <citation type="submission" date="2023-04" db="EMBL/GenBank/DDBJ databases">
        <title>A chromosome-level genome assembly of the parasitoid wasp Eretmocerus hayati.</title>
        <authorList>
            <person name="Zhong Y."/>
            <person name="Liu S."/>
            <person name="Liu Y."/>
        </authorList>
    </citation>
    <scope>NUCLEOTIDE SEQUENCE</scope>
    <source>
        <strain evidence="1">ZJU_SS_LIU_2023</strain>
    </source>
</reference>
<protein>
    <submittedName>
        <fullName evidence="1">Uncharacterized protein</fullName>
    </submittedName>
</protein>
<gene>
    <name evidence="1" type="ORF">QAD02_008334</name>
</gene>
<name>A0ACC2N8K2_9HYME</name>
<evidence type="ECO:0000313" key="1">
    <source>
        <dbReference type="EMBL" id="KAJ8666672.1"/>
    </source>
</evidence>
<dbReference type="EMBL" id="CM056744">
    <property type="protein sequence ID" value="KAJ8666672.1"/>
    <property type="molecule type" value="Genomic_DNA"/>
</dbReference>
<sequence>MIVNHSNTHTNAADDQFNIAMQGSGIHSLQLGNSNTSISAAHSEANHMEVHHSNTQTNTVDHQLAINSQELRVLSTQTGNSSASTPIADSGANHMATQRSIEREEAPKENQTISAEEFTEALKEMYHYGFQDLLEGDLDATDAVPMDGQNDDGNQDQNLQTLNSSRNDNYRNRRKGYENTNNQEPLEEYAYRPEKPMERYSYSHSAQHQLTDELPHGNQNEGEENNCSTNQELRNNDSSINQVLPEENMSCYGTQVDHPYQWYTVTFDVNQPTTVSYQHDNTDLHAKCRIHTLGSKESQVSHVGEFYTNTVEQRGWVIKHPLINPIQEETGKYKMDTMHGHPATKIVDVTSGRTSEDLIISEEAIICDMSDLIEEQQMNASVSIPADVIKDNIEQEPTNGMQYHRNEGKNKDESPADGREFPEEAEERGNEEVVRAKFLGKLRDRRHLPAHKSYVGQEVRAGGRPKSRKQKSNNDKNKITQTKNPQKRKPSLTIEAIKNMKGSRVNLNHRFWKPITRYVHIRGIQYVNDNGQWHCFYCHRSRLHHDYNKKVYHTMEHVKTHSKLPICPECKKIQYETRDAAACTECVETFRMKRDELVQDERKGKPLIQHVYEDGQ</sequence>
<keyword evidence="2" id="KW-1185">Reference proteome</keyword>
<comment type="caution">
    <text evidence="1">The sequence shown here is derived from an EMBL/GenBank/DDBJ whole genome shotgun (WGS) entry which is preliminary data.</text>
</comment>
<organism evidence="1 2">
    <name type="scientific">Eretmocerus hayati</name>
    <dbReference type="NCBI Taxonomy" id="131215"/>
    <lineage>
        <taxon>Eukaryota</taxon>
        <taxon>Metazoa</taxon>
        <taxon>Ecdysozoa</taxon>
        <taxon>Arthropoda</taxon>
        <taxon>Hexapoda</taxon>
        <taxon>Insecta</taxon>
        <taxon>Pterygota</taxon>
        <taxon>Neoptera</taxon>
        <taxon>Endopterygota</taxon>
        <taxon>Hymenoptera</taxon>
        <taxon>Apocrita</taxon>
        <taxon>Proctotrupomorpha</taxon>
        <taxon>Chalcidoidea</taxon>
        <taxon>Aphelinidae</taxon>
        <taxon>Aphelininae</taxon>
        <taxon>Eretmocerus</taxon>
    </lineage>
</organism>
<accession>A0ACC2N8K2</accession>